<name>A0ABR9DVG8_9MICO</name>
<reference evidence="13 14" key="1">
    <citation type="submission" date="2020-09" db="EMBL/GenBank/DDBJ databases">
        <title>Flavimobilis rhizosphaerae sp. nov., isolated from rhizosphere soil of Spartina alterniflora.</title>
        <authorList>
            <person name="Hanqin C."/>
        </authorList>
    </citation>
    <scope>NUCLEOTIDE SEQUENCE [LARGE SCALE GENOMIC DNA]</scope>
    <source>
        <strain evidence="13 14">GY 10621</strain>
    </source>
</reference>
<evidence type="ECO:0000259" key="12">
    <source>
        <dbReference type="Pfam" id="PF06750"/>
    </source>
</evidence>
<dbReference type="PRINTS" id="PR00864">
    <property type="entry name" value="PREPILNPTASE"/>
</dbReference>
<keyword evidence="9" id="KW-0489">Methyltransferase</keyword>
<comment type="subcellular location">
    <subcellularLocation>
        <location evidence="1">Cell inner membrane</location>
        <topology evidence="1">Multi-pass membrane protein</topology>
    </subcellularLocation>
    <subcellularLocation>
        <location evidence="9">Cell membrane</location>
        <topology evidence="9">Multi-pass membrane protein</topology>
    </subcellularLocation>
</comment>
<sequence length="258" mass="26944">MTGVAIVLSCVLGLAVGSFLNVVVWRVPRGESVVRPASHCPRCEHVVRSRDNIPVVSWLLLRGRCRDCGEPISPRYPAVELGTAIAFGLVAWWIGWSVLLPAYLYLAAISVCLSLIDLDVRRLPDAIVLPSWIVAPALLGLAAVAEGDGAAMLRALAGAAAVGLFFLVAAIAYPAGMGLGDVKLSPVLGLYLGYVGWGAVVVGMFGAFLLGAIVGVAVLVVTRDPKAGIPFGPWMIVGTWIGLVVGQSLFGSYLSLLG</sequence>
<dbReference type="Proteomes" id="UP000642107">
    <property type="component" value="Unassembled WGS sequence"/>
</dbReference>
<accession>A0ABR9DVG8</accession>
<dbReference type="Pfam" id="PF01478">
    <property type="entry name" value="Peptidase_A24"/>
    <property type="match status" value="1"/>
</dbReference>
<evidence type="ECO:0000256" key="2">
    <source>
        <dbReference type="ARBA" id="ARBA00005801"/>
    </source>
</evidence>
<evidence type="ECO:0000256" key="1">
    <source>
        <dbReference type="ARBA" id="ARBA00004429"/>
    </source>
</evidence>
<dbReference type="RefSeq" id="WP_192281867.1">
    <property type="nucleotide sequence ID" value="NZ_JACZDF010000008.1"/>
</dbReference>
<keyword evidence="5 9" id="KW-0812">Transmembrane</keyword>
<dbReference type="InterPro" id="IPR010627">
    <property type="entry name" value="Prepilin_pept_A24_N"/>
</dbReference>
<dbReference type="PANTHER" id="PTHR30487">
    <property type="entry name" value="TYPE 4 PREPILIN-LIKE PROTEINS LEADER PEPTIDE-PROCESSING ENZYME"/>
    <property type="match status" value="1"/>
</dbReference>
<evidence type="ECO:0000256" key="8">
    <source>
        <dbReference type="RuleBase" id="RU003793"/>
    </source>
</evidence>
<evidence type="ECO:0000256" key="6">
    <source>
        <dbReference type="ARBA" id="ARBA00022989"/>
    </source>
</evidence>
<dbReference type="InterPro" id="IPR050882">
    <property type="entry name" value="Prepilin_peptidase/N-MTase"/>
</dbReference>
<keyword evidence="9" id="KW-0645">Protease</keyword>
<protein>
    <recommendedName>
        <fullName evidence="9">Prepilin leader peptidase/N-methyltransferase</fullName>
        <ecNumber evidence="9">2.1.1.-</ecNumber>
        <ecNumber evidence="9">3.4.23.43</ecNumber>
    </recommendedName>
</protein>
<organism evidence="13 14">
    <name type="scientific">Flavimobilis rhizosphaerae</name>
    <dbReference type="NCBI Taxonomy" id="2775421"/>
    <lineage>
        <taxon>Bacteria</taxon>
        <taxon>Bacillati</taxon>
        <taxon>Actinomycetota</taxon>
        <taxon>Actinomycetes</taxon>
        <taxon>Micrococcales</taxon>
        <taxon>Jonesiaceae</taxon>
        <taxon>Flavimobilis</taxon>
    </lineage>
</organism>
<evidence type="ECO:0000313" key="14">
    <source>
        <dbReference type="Proteomes" id="UP000642107"/>
    </source>
</evidence>
<dbReference type="Pfam" id="PF06750">
    <property type="entry name" value="A24_N_bact"/>
    <property type="match status" value="1"/>
</dbReference>
<feature type="transmembrane region" description="Helical" evidence="10">
    <location>
        <begin position="151"/>
        <end position="173"/>
    </location>
</feature>
<comment type="caution">
    <text evidence="13">The sequence shown here is derived from an EMBL/GenBank/DDBJ whole genome shotgun (WGS) entry which is preliminary data.</text>
</comment>
<comment type="function">
    <text evidence="9">Plays an essential role in type IV pili and type II pseudopili formation by proteolytically removing the leader sequence from substrate proteins and subsequently monomethylating the alpha-amino group of the newly exposed N-terminal phenylalanine.</text>
</comment>
<keyword evidence="9" id="KW-0511">Multifunctional enzyme</keyword>
<keyword evidence="3" id="KW-1003">Cell membrane</keyword>
<dbReference type="PANTHER" id="PTHR30487:SF0">
    <property type="entry name" value="PREPILIN LEADER PEPTIDASE_N-METHYLTRANSFERASE-RELATED"/>
    <property type="match status" value="1"/>
</dbReference>
<evidence type="ECO:0000256" key="9">
    <source>
        <dbReference type="RuleBase" id="RU003794"/>
    </source>
</evidence>
<evidence type="ECO:0000256" key="4">
    <source>
        <dbReference type="ARBA" id="ARBA00022519"/>
    </source>
</evidence>
<dbReference type="EC" id="3.4.23.43" evidence="9"/>
<feature type="transmembrane region" description="Helical" evidence="10">
    <location>
        <begin position="194"/>
        <end position="222"/>
    </location>
</feature>
<evidence type="ECO:0000256" key="3">
    <source>
        <dbReference type="ARBA" id="ARBA00022475"/>
    </source>
</evidence>
<keyword evidence="14" id="KW-1185">Reference proteome</keyword>
<comment type="similarity">
    <text evidence="2 8">Belongs to the peptidase A24 family.</text>
</comment>
<dbReference type="InterPro" id="IPR000045">
    <property type="entry name" value="Prepilin_IV_endopep_pep"/>
</dbReference>
<feature type="transmembrane region" description="Helical" evidence="10">
    <location>
        <begin position="234"/>
        <end position="256"/>
    </location>
</feature>
<feature type="domain" description="Prepilin type IV endopeptidase peptidase" evidence="11">
    <location>
        <begin position="105"/>
        <end position="216"/>
    </location>
</feature>
<feature type="domain" description="Prepilin peptidase A24 N-terminal" evidence="12">
    <location>
        <begin position="11"/>
        <end position="93"/>
    </location>
</feature>
<proteinExistence type="inferred from homology"/>
<keyword evidence="7 10" id="KW-0472">Membrane</keyword>
<feature type="transmembrane region" description="Helical" evidence="10">
    <location>
        <begin position="127"/>
        <end position="145"/>
    </location>
</feature>
<keyword evidence="4" id="KW-0997">Cell inner membrane</keyword>
<keyword evidence="9" id="KW-0378">Hydrolase</keyword>
<dbReference type="EMBL" id="JACZDF010000008">
    <property type="protein sequence ID" value="MBD9700376.1"/>
    <property type="molecule type" value="Genomic_DNA"/>
</dbReference>
<keyword evidence="6 10" id="KW-1133">Transmembrane helix</keyword>
<keyword evidence="9" id="KW-0808">Transferase</keyword>
<gene>
    <name evidence="13" type="ORF">IGS67_12925</name>
</gene>
<evidence type="ECO:0000256" key="10">
    <source>
        <dbReference type="SAM" id="Phobius"/>
    </source>
</evidence>
<evidence type="ECO:0000259" key="11">
    <source>
        <dbReference type="Pfam" id="PF01478"/>
    </source>
</evidence>
<evidence type="ECO:0000313" key="13">
    <source>
        <dbReference type="EMBL" id="MBD9700376.1"/>
    </source>
</evidence>
<dbReference type="Gene3D" id="1.20.120.1220">
    <property type="match status" value="1"/>
</dbReference>
<dbReference type="InterPro" id="IPR014032">
    <property type="entry name" value="Peptidase_A24A_bac"/>
</dbReference>
<evidence type="ECO:0000256" key="7">
    <source>
        <dbReference type="ARBA" id="ARBA00023136"/>
    </source>
</evidence>
<evidence type="ECO:0000256" key="5">
    <source>
        <dbReference type="ARBA" id="ARBA00022692"/>
    </source>
</evidence>
<feature type="transmembrane region" description="Helical" evidence="10">
    <location>
        <begin position="6"/>
        <end position="25"/>
    </location>
</feature>
<comment type="catalytic activity">
    <reaction evidence="9">
        <text>Typically cleaves a -Gly-|-Phe- bond to release an N-terminal, basic peptide of 5-8 residues from type IV prepilin, and then N-methylates the new N-terminal amino group, the methyl donor being S-adenosyl-L-methionine.</text>
        <dbReference type="EC" id="3.4.23.43"/>
    </reaction>
</comment>
<dbReference type="EC" id="2.1.1.-" evidence="9"/>